<feature type="compositionally biased region" description="Pro residues" evidence="1">
    <location>
        <begin position="48"/>
        <end position="60"/>
    </location>
</feature>
<dbReference type="Proteomes" id="UP000095751">
    <property type="component" value="Unassembled WGS sequence"/>
</dbReference>
<keyword evidence="3" id="KW-1185">Reference proteome</keyword>
<evidence type="ECO:0000256" key="1">
    <source>
        <dbReference type="SAM" id="MobiDB-lite"/>
    </source>
</evidence>
<reference evidence="2 3" key="1">
    <citation type="submission" date="2016-09" db="EMBL/GenBank/DDBJ databases">
        <title>Extensive genetic diversity and differential bi-allelic expression allows diatom success in the polar Southern Ocean.</title>
        <authorList>
            <consortium name="DOE Joint Genome Institute"/>
            <person name="Mock T."/>
            <person name="Otillar R.P."/>
            <person name="Strauss J."/>
            <person name="Dupont C."/>
            <person name="Frickenhaus S."/>
            <person name="Maumus F."/>
            <person name="Mcmullan M."/>
            <person name="Sanges R."/>
            <person name="Schmutz J."/>
            <person name="Toseland A."/>
            <person name="Valas R."/>
            <person name="Veluchamy A."/>
            <person name="Ward B.J."/>
            <person name="Allen A."/>
            <person name="Barry K."/>
            <person name="Falciatore A."/>
            <person name="Ferrante M."/>
            <person name="Fortunato A.E."/>
            <person name="Gloeckner G."/>
            <person name="Gruber A."/>
            <person name="Hipkin R."/>
            <person name="Janech M."/>
            <person name="Kroth P."/>
            <person name="Leese F."/>
            <person name="Lindquist E."/>
            <person name="Lyon B.R."/>
            <person name="Martin J."/>
            <person name="Mayer C."/>
            <person name="Parker M."/>
            <person name="Quesneville H."/>
            <person name="Raymond J."/>
            <person name="Uhlig C."/>
            <person name="Valentin K.U."/>
            <person name="Worden A.Z."/>
            <person name="Armbrust E.V."/>
            <person name="Bowler C."/>
            <person name="Green B."/>
            <person name="Moulton V."/>
            <person name="Van Oosterhout C."/>
            <person name="Grigoriev I."/>
        </authorList>
    </citation>
    <scope>NUCLEOTIDE SEQUENCE [LARGE SCALE GENOMIC DNA]</scope>
    <source>
        <strain evidence="2 3">CCMP1102</strain>
    </source>
</reference>
<sequence>MSPKKNVVNGGNKKASRRLSLTNFKISSPKRKELYKQLLLSSKSSSKSPPPPPPPPPPMPSNTNTQNLDSNSYHLPIARGSSSTSTSSFVSSINNGSFSGSFSGTNSDADSFRGLEKYVDRSGRHQKHMISFEGCTVAGM</sequence>
<feature type="compositionally biased region" description="Polar residues" evidence="1">
    <location>
        <begin position="62"/>
        <end position="73"/>
    </location>
</feature>
<proteinExistence type="predicted"/>
<organism evidence="2 3">
    <name type="scientific">Fragilariopsis cylindrus CCMP1102</name>
    <dbReference type="NCBI Taxonomy" id="635003"/>
    <lineage>
        <taxon>Eukaryota</taxon>
        <taxon>Sar</taxon>
        <taxon>Stramenopiles</taxon>
        <taxon>Ochrophyta</taxon>
        <taxon>Bacillariophyta</taxon>
        <taxon>Bacillariophyceae</taxon>
        <taxon>Bacillariophycidae</taxon>
        <taxon>Bacillariales</taxon>
        <taxon>Bacillariaceae</taxon>
        <taxon>Fragilariopsis</taxon>
    </lineage>
</organism>
<gene>
    <name evidence="2" type="ORF">FRACYDRAFT_250576</name>
</gene>
<feature type="compositionally biased region" description="Low complexity" evidence="1">
    <location>
        <begin position="1"/>
        <end position="13"/>
    </location>
</feature>
<feature type="region of interest" description="Disordered" evidence="1">
    <location>
        <begin position="1"/>
        <end position="91"/>
    </location>
</feature>
<name>A0A1E7EPQ6_9STRA</name>
<protein>
    <submittedName>
        <fullName evidence="2">Uncharacterized protein</fullName>
    </submittedName>
</protein>
<dbReference type="KEGG" id="fcy:FRACYDRAFT_250576"/>
<dbReference type="EMBL" id="KV784383">
    <property type="protein sequence ID" value="OEU07939.1"/>
    <property type="molecule type" value="Genomic_DNA"/>
</dbReference>
<dbReference type="AlphaFoldDB" id="A0A1E7EPQ6"/>
<accession>A0A1E7EPQ6</accession>
<evidence type="ECO:0000313" key="2">
    <source>
        <dbReference type="EMBL" id="OEU07939.1"/>
    </source>
</evidence>
<dbReference type="InParanoid" id="A0A1E7EPQ6"/>
<feature type="compositionally biased region" description="Low complexity" evidence="1">
    <location>
        <begin position="81"/>
        <end position="91"/>
    </location>
</feature>
<evidence type="ECO:0000313" key="3">
    <source>
        <dbReference type="Proteomes" id="UP000095751"/>
    </source>
</evidence>